<dbReference type="Gene3D" id="3.40.140.10">
    <property type="entry name" value="Cytidine Deaminase, domain 2"/>
    <property type="match status" value="1"/>
</dbReference>
<dbReference type="CDD" id="cd08063">
    <property type="entry name" value="MPN_CSN6"/>
    <property type="match status" value="1"/>
</dbReference>
<reference evidence="4" key="1">
    <citation type="submission" date="2021-01" db="EMBL/GenBank/DDBJ databases">
        <authorList>
            <person name="Corre E."/>
            <person name="Pelletier E."/>
            <person name="Niang G."/>
            <person name="Scheremetjew M."/>
            <person name="Finn R."/>
            <person name="Kale V."/>
            <person name="Holt S."/>
            <person name="Cochrane G."/>
            <person name="Meng A."/>
            <person name="Brown T."/>
            <person name="Cohen L."/>
        </authorList>
    </citation>
    <scope>NUCLEOTIDE SEQUENCE</scope>
    <source>
        <strain evidence="4">CCAP 1951/1</strain>
    </source>
</reference>
<dbReference type="Pfam" id="PF01398">
    <property type="entry name" value="JAB"/>
    <property type="match status" value="1"/>
</dbReference>
<evidence type="ECO:0000313" key="4">
    <source>
        <dbReference type="EMBL" id="CAD9114469.1"/>
    </source>
</evidence>
<dbReference type="GO" id="GO:0008237">
    <property type="term" value="F:metallopeptidase activity"/>
    <property type="evidence" value="ECO:0007669"/>
    <property type="project" value="InterPro"/>
</dbReference>
<dbReference type="PROSITE" id="PS50249">
    <property type="entry name" value="MPN"/>
    <property type="match status" value="1"/>
</dbReference>
<dbReference type="PANTHER" id="PTHR10540:SF8">
    <property type="entry name" value="COP9 SIGNALOSOME COMPLEX SUBUNIT 6"/>
    <property type="match status" value="1"/>
</dbReference>
<comment type="subcellular location">
    <subcellularLocation>
        <location evidence="2">Cytoplasm</location>
    </subcellularLocation>
    <subcellularLocation>
        <location evidence="2">Nucleus</location>
    </subcellularLocation>
</comment>
<comment type="similarity">
    <text evidence="1 2">Belongs to the peptidase M67A family. CSN6 subfamily.</text>
</comment>
<dbReference type="EMBL" id="HBGF01021070">
    <property type="protein sequence ID" value="CAD9114469.1"/>
    <property type="molecule type" value="Transcribed_RNA"/>
</dbReference>
<accession>A0A7S1Q3Q2</accession>
<keyword evidence="2" id="KW-0736">Signalosome</keyword>
<dbReference type="InterPro" id="IPR037518">
    <property type="entry name" value="MPN"/>
</dbReference>
<gene>
    <name evidence="4" type="ORF">NDES1114_LOCUS13939</name>
</gene>
<dbReference type="Pfam" id="PF13012">
    <property type="entry name" value="MitMem_reg"/>
    <property type="match status" value="1"/>
</dbReference>
<feature type="domain" description="MPN" evidence="3">
    <location>
        <begin position="21"/>
        <end position="162"/>
    </location>
</feature>
<dbReference type="AlphaFoldDB" id="A0A7S1Q3Q2"/>
<sequence>MSLQEVPNAAAAPEVEPTTPVALHPLVIVNITDHYTRNVMASKDASKATRAVGALLGQQSGRKVEIFTSFELLYTVKGDTVVIDEAFLKERRDSFLAVFPDYDVVGWYTTGKGLSAGDIAAVHHGVFVSQHNESAVAVVLDAQPEAKSKNLPVYALETRANKSVAKVPFTVESEESERIGVDAAMKVDFASSGETGLEPAAMRLRSAVDMLQERIAVVVAYLEAVESGKIANPDYELLRRIADVVNQLPTGDAPQLVSAMRSDTRDALLIAFLGVVSKGSALLSHIAADSAILRDGAVGKKGQRLQMLQAL</sequence>
<dbReference type="GO" id="GO:0000338">
    <property type="term" value="P:protein deneddylation"/>
    <property type="evidence" value="ECO:0007669"/>
    <property type="project" value="InterPro"/>
</dbReference>
<organism evidence="4">
    <name type="scientific">Neobodo designis</name>
    <name type="common">Flagellated protozoan</name>
    <name type="synonym">Bodo designis</name>
    <dbReference type="NCBI Taxonomy" id="312471"/>
    <lineage>
        <taxon>Eukaryota</taxon>
        <taxon>Discoba</taxon>
        <taxon>Euglenozoa</taxon>
        <taxon>Kinetoplastea</taxon>
        <taxon>Metakinetoplastina</taxon>
        <taxon>Neobodonida</taxon>
        <taxon>Neobodo</taxon>
    </lineage>
</organism>
<proteinExistence type="inferred from homology"/>
<name>A0A7S1Q3Q2_NEODS</name>
<protein>
    <recommendedName>
        <fullName evidence="2">COP9 signalosome complex subunit 6</fullName>
    </recommendedName>
</protein>
<keyword evidence="2" id="KW-0963">Cytoplasm</keyword>
<dbReference type="GO" id="GO:0008180">
    <property type="term" value="C:COP9 signalosome"/>
    <property type="evidence" value="ECO:0007669"/>
    <property type="project" value="UniProtKB-UniRule"/>
</dbReference>
<evidence type="ECO:0000256" key="2">
    <source>
        <dbReference type="RuleBase" id="RU367006"/>
    </source>
</evidence>
<comment type="function">
    <text evidence="2">Component of the COP9 signalosome complex (CSN), a complex involved in various cellular and developmental processes.</text>
</comment>
<dbReference type="SMART" id="SM00232">
    <property type="entry name" value="JAB_MPN"/>
    <property type="match status" value="1"/>
</dbReference>
<evidence type="ECO:0000256" key="1">
    <source>
        <dbReference type="ARBA" id="ARBA00010893"/>
    </source>
</evidence>
<keyword evidence="2" id="KW-0539">Nucleus</keyword>
<evidence type="ECO:0000259" key="3">
    <source>
        <dbReference type="PROSITE" id="PS50249"/>
    </source>
</evidence>
<dbReference type="InterPro" id="IPR024969">
    <property type="entry name" value="EIF3F/CSN6-like_C"/>
</dbReference>
<dbReference type="InterPro" id="IPR000555">
    <property type="entry name" value="JAMM/MPN+_dom"/>
</dbReference>
<dbReference type="GO" id="GO:0005737">
    <property type="term" value="C:cytoplasm"/>
    <property type="evidence" value="ECO:0007669"/>
    <property type="project" value="UniProtKB-SubCell"/>
</dbReference>
<dbReference type="InterPro" id="IPR033859">
    <property type="entry name" value="MPN_CSN6"/>
</dbReference>
<dbReference type="PANTHER" id="PTHR10540">
    <property type="entry name" value="EUKARYOTIC TRANSLATION INITIATION FACTOR 3 SUBUNIT F-RELATED"/>
    <property type="match status" value="1"/>
</dbReference>